<protein>
    <submittedName>
        <fullName evidence="1">Uncharacterized protein</fullName>
    </submittedName>
</protein>
<name>A0A2M7G840_9BACT</name>
<organism evidence="1 2">
    <name type="scientific">bacterium (Candidatus Blackallbacteria) CG17_big_fil_post_rev_8_21_14_2_50_48_46</name>
    <dbReference type="NCBI Taxonomy" id="2014261"/>
    <lineage>
        <taxon>Bacteria</taxon>
        <taxon>Candidatus Blackallbacteria</taxon>
    </lineage>
</organism>
<evidence type="ECO:0000313" key="1">
    <source>
        <dbReference type="EMBL" id="PIW18256.1"/>
    </source>
</evidence>
<comment type="caution">
    <text evidence="1">The sequence shown here is derived from an EMBL/GenBank/DDBJ whole genome shotgun (WGS) entry which is preliminary data.</text>
</comment>
<reference evidence="1 2" key="1">
    <citation type="submission" date="2017-09" db="EMBL/GenBank/DDBJ databases">
        <title>Depth-based differentiation of microbial function through sediment-hosted aquifers and enrichment of novel symbionts in the deep terrestrial subsurface.</title>
        <authorList>
            <person name="Probst A.J."/>
            <person name="Ladd B."/>
            <person name="Jarett J.K."/>
            <person name="Geller-Mcgrath D.E."/>
            <person name="Sieber C.M."/>
            <person name="Emerson J.B."/>
            <person name="Anantharaman K."/>
            <person name="Thomas B.C."/>
            <person name="Malmstrom R."/>
            <person name="Stieglmeier M."/>
            <person name="Klingl A."/>
            <person name="Woyke T."/>
            <person name="Ryan C.M."/>
            <person name="Banfield J.F."/>
        </authorList>
    </citation>
    <scope>NUCLEOTIDE SEQUENCE [LARGE SCALE GENOMIC DNA]</scope>
    <source>
        <strain evidence="1">CG17_big_fil_post_rev_8_21_14_2_50_48_46</strain>
    </source>
</reference>
<gene>
    <name evidence="1" type="ORF">COW36_05670</name>
</gene>
<dbReference type="Proteomes" id="UP000231019">
    <property type="component" value="Unassembled WGS sequence"/>
</dbReference>
<accession>A0A2M7G840</accession>
<sequence>MTPEEINEENLEALIAGCNDPEMLKELIAYAMQFKREDLLEGIVEKSIQLNKLVEKLQDFQITPPQIRLDFSSD</sequence>
<dbReference type="EMBL" id="PFFQ01000013">
    <property type="protein sequence ID" value="PIW18256.1"/>
    <property type="molecule type" value="Genomic_DNA"/>
</dbReference>
<evidence type="ECO:0000313" key="2">
    <source>
        <dbReference type="Proteomes" id="UP000231019"/>
    </source>
</evidence>
<proteinExistence type="predicted"/>
<dbReference type="AlphaFoldDB" id="A0A2M7G840"/>